<reference evidence="1" key="1">
    <citation type="submission" date="2021-01" db="EMBL/GenBank/DDBJ databases">
        <title>Modified the classification status of verrucomicrobia.</title>
        <authorList>
            <person name="Feng X."/>
        </authorList>
    </citation>
    <scope>NUCLEOTIDE SEQUENCE</scope>
    <source>
        <strain evidence="1">KCTC 13126</strain>
    </source>
</reference>
<sequence>MKTAIPFEKRLRKSLEDSAKLPLQDLLRPYFPDARQLELAAPELDRRGVDVVLTLPGGKVGIDLKLLSRDPRRFRRDTIPIELYSVKEADRKGYSGEADYVMWVYLDTRRTVLVRRVELVSFIDEFREEWAVFLEEREQTTVLANGFRYTSIHCNVPHKVIRRIKIAA</sequence>
<dbReference type="EMBL" id="JAENIL010000016">
    <property type="protein sequence ID" value="MBK1877206.1"/>
    <property type="molecule type" value="Genomic_DNA"/>
</dbReference>
<dbReference type="AlphaFoldDB" id="A0A934VKZ3"/>
<dbReference type="Proteomes" id="UP000617628">
    <property type="component" value="Unassembled WGS sequence"/>
</dbReference>
<proteinExistence type="predicted"/>
<evidence type="ECO:0000313" key="1">
    <source>
        <dbReference type="EMBL" id="MBK1877206.1"/>
    </source>
</evidence>
<gene>
    <name evidence="1" type="ORF">JIN87_10020</name>
</gene>
<accession>A0A934VKZ3</accession>
<dbReference type="RefSeq" id="WP_200355422.1">
    <property type="nucleotide sequence ID" value="NZ_JAENIL010000016.1"/>
</dbReference>
<evidence type="ECO:0000313" key="2">
    <source>
        <dbReference type="Proteomes" id="UP000617628"/>
    </source>
</evidence>
<keyword evidence="2" id="KW-1185">Reference proteome</keyword>
<name>A0A934VKZ3_9BACT</name>
<comment type="caution">
    <text evidence="1">The sequence shown here is derived from an EMBL/GenBank/DDBJ whole genome shotgun (WGS) entry which is preliminary data.</text>
</comment>
<protein>
    <submittedName>
        <fullName evidence="1">Uncharacterized protein</fullName>
    </submittedName>
</protein>
<organism evidence="1 2">
    <name type="scientific">Pelagicoccus mobilis</name>
    <dbReference type="NCBI Taxonomy" id="415221"/>
    <lineage>
        <taxon>Bacteria</taxon>
        <taxon>Pseudomonadati</taxon>
        <taxon>Verrucomicrobiota</taxon>
        <taxon>Opitutia</taxon>
        <taxon>Puniceicoccales</taxon>
        <taxon>Pelagicoccaceae</taxon>
        <taxon>Pelagicoccus</taxon>
    </lineage>
</organism>